<protein>
    <recommendedName>
        <fullName evidence="4">DUF3301 domain-containing protein</fullName>
    </recommendedName>
</protein>
<feature type="region of interest" description="Disordered" evidence="1">
    <location>
        <begin position="105"/>
        <end position="144"/>
    </location>
</feature>
<dbReference type="InterPro" id="IPR021732">
    <property type="entry name" value="DUF3301"/>
</dbReference>
<dbReference type="OrthoDB" id="5959530at2"/>
<evidence type="ECO:0000313" key="3">
    <source>
        <dbReference type="Proteomes" id="UP000243378"/>
    </source>
</evidence>
<proteinExistence type="predicted"/>
<dbReference type="Pfam" id="PF11743">
    <property type="entry name" value="DUF3301"/>
    <property type="match status" value="1"/>
</dbReference>
<name>A0A1G7UER8_9GAMM</name>
<evidence type="ECO:0000313" key="2">
    <source>
        <dbReference type="EMBL" id="SDG45771.1"/>
    </source>
</evidence>
<organism evidence="2 3">
    <name type="scientific">Phytopseudomonas seleniipraecipitans</name>
    <dbReference type="NCBI Taxonomy" id="640205"/>
    <lineage>
        <taxon>Bacteria</taxon>
        <taxon>Pseudomonadati</taxon>
        <taxon>Pseudomonadota</taxon>
        <taxon>Gammaproteobacteria</taxon>
        <taxon>Pseudomonadales</taxon>
        <taxon>Pseudomonadaceae</taxon>
        <taxon>Phytopseudomonas</taxon>
    </lineage>
</organism>
<dbReference type="AlphaFoldDB" id="A0A1G7UER8"/>
<feature type="compositionally biased region" description="Basic and acidic residues" evidence="1">
    <location>
        <begin position="134"/>
        <end position="144"/>
    </location>
</feature>
<reference evidence="2 3" key="1">
    <citation type="submission" date="2016-10" db="EMBL/GenBank/DDBJ databases">
        <authorList>
            <person name="de Groot N.N."/>
        </authorList>
    </citation>
    <scope>NUCLEOTIDE SEQUENCE [LARGE SCALE GENOMIC DNA]</scope>
    <source>
        <strain evidence="2 3">LMG 25475</strain>
    </source>
</reference>
<dbReference type="STRING" id="640205.SAMN05216381_4063"/>
<dbReference type="Proteomes" id="UP000243378">
    <property type="component" value="Unassembled WGS sequence"/>
</dbReference>
<gene>
    <name evidence="2" type="ORF">SAMN05216381_4063</name>
</gene>
<dbReference type="RefSeq" id="WP_092371606.1">
    <property type="nucleotide sequence ID" value="NZ_FNBM01000011.1"/>
</dbReference>
<evidence type="ECO:0008006" key="4">
    <source>
        <dbReference type="Google" id="ProtNLM"/>
    </source>
</evidence>
<sequence>MLTLGNLLILMLLAAAAAWLWHGHGIRERALTRVKQHCSKLDIELLDGNVAFQRFAVVRDARGNRRFARIYGFEFTVTGDQRHGGRIVMFGANLGGIELDPYPFREPPAAVASPPAPAPAPAPRQSGQVIELQQWRRDHPSTRD</sequence>
<dbReference type="EMBL" id="FNBM01000011">
    <property type="protein sequence ID" value="SDG45771.1"/>
    <property type="molecule type" value="Genomic_DNA"/>
</dbReference>
<accession>A0A1G7UER8</accession>
<evidence type="ECO:0000256" key="1">
    <source>
        <dbReference type="SAM" id="MobiDB-lite"/>
    </source>
</evidence>